<feature type="region of interest" description="Disordered" evidence="1">
    <location>
        <begin position="23"/>
        <end position="85"/>
    </location>
</feature>
<accession>A0AAW3ZT06</accession>
<dbReference type="EMBL" id="JACYTR010000059">
    <property type="protein sequence ID" value="MBD8527654.1"/>
    <property type="molecule type" value="Genomic_DNA"/>
</dbReference>
<reference evidence="3 4" key="1">
    <citation type="submission" date="2020-09" db="EMBL/GenBank/DDBJ databases">
        <title>Pseudoxanthomonas sp. CAU 1598 isolated from sand of Yaerae Beach.</title>
        <authorList>
            <person name="Kim W."/>
        </authorList>
    </citation>
    <scope>NUCLEOTIDE SEQUENCE [LARGE SCALE GENOMIC DNA]</scope>
    <source>
        <strain evidence="3 4">CAU 1598</strain>
    </source>
</reference>
<dbReference type="AlphaFoldDB" id="A0AAW3ZT06"/>
<keyword evidence="4" id="KW-1185">Reference proteome</keyword>
<sequence>MMSTTRFLIVSLASACLLLAAGPAEAGKDKKKDDQAAMMAGMQTGGGQSGQQGSQDKQSDQKSDQVDLKRKPKKCKDGRGKTAEC</sequence>
<proteinExistence type="predicted"/>
<dbReference type="RefSeq" id="WP_192031074.1">
    <property type="nucleotide sequence ID" value="NZ_JACYTR010000059.1"/>
</dbReference>
<feature type="compositionally biased region" description="Basic and acidic residues" evidence="1">
    <location>
        <begin position="26"/>
        <end position="35"/>
    </location>
</feature>
<feature type="compositionally biased region" description="Basic and acidic residues" evidence="1">
    <location>
        <begin position="57"/>
        <end position="85"/>
    </location>
</feature>
<evidence type="ECO:0008006" key="5">
    <source>
        <dbReference type="Google" id="ProtNLM"/>
    </source>
</evidence>
<evidence type="ECO:0000256" key="1">
    <source>
        <dbReference type="SAM" id="MobiDB-lite"/>
    </source>
</evidence>
<feature type="signal peptide" evidence="2">
    <location>
        <begin position="1"/>
        <end position="26"/>
    </location>
</feature>
<evidence type="ECO:0000256" key="2">
    <source>
        <dbReference type="SAM" id="SignalP"/>
    </source>
</evidence>
<comment type="caution">
    <text evidence="3">The sequence shown here is derived from an EMBL/GenBank/DDBJ whole genome shotgun (WGS) entry which is preliminary data.</text>
</comment>
<feature type="chain" id="PRO_5043576749" description="Pentapeptide MXKDX repeat protein" evidence="2">
    <location>
        <begin position="27"/>
        <end position="85"/>
    </location>
</feature>
<gene>
    <name evidence="3" type="ORF">IFO71_18060</name>
</gene>
<dbReference type="Proteomes" id="UP000613768">
    <property type="component" value="Unassembled WGS sequence"/>
</dbReference>
<evidence type="ECO:0000313" key="3">
    <source>
        <dbReference type="EMBL" id="MBD8527654.1"/>
    </source>
</evidence>
<name>A0AAW3ZT06_9GAMM</name>
<evidence type="ECO:0000313" key="4">
    <source>
        <dbReference type="Proteomes" id="UP000613768"/>
    </source>
</evidence>
<keyword evidence="2" id="KW-0732">Signal</keyword>
<protein>
    <recommendedName>
        <fullName evidence="5">Pentapeptide MXKDX repeat protein</fullName>
    </recommendedName>
</protein>
<organism evidence="3 4">
    <name type="scientific">Pseudomarimonas arenosa</name>
    <dbReference type="NCBI Taxonomy" id="2774145"/>
    <lineage>
        <taxon>Bacteria</taxon>
        <taxon>Pseudomonadati</taxon>
        <taxon>Pseudomonadota</taxon>
        <taxon>Gammaproteobacteria</taxon>
        <taxon>Lysobacterales</taxon>
        <taxon>Lysobacteraceae</taxon>
        <taxon>Pseudomarimonas</taxon>
    </lineage>
</organism>